<feature type="compositionally biased region" description="Low complexity" evidence="1">
    <location>
        <begin position="43"/>
        <end position="53"/>
    </location>
</feature>
<dbReference type="GO" id="GO:0009235">
    <property type="term" value="P:cobalamin metabolic process"/>
    <property type="evidence" value="ECO:0007669"/>
    <property type="project" value="InterPro"/>
</dbReference>
<sequence length="258" mass="27150">TGHPIDSSSSIMQPSRQLTARLPGYAALLRRVGQQSSAPSVSAAAAVSSQQQQNQRLGPLAEQAAPSRCPLPGNVAPAAAAGLDPVSAASAARQTQTASAGDGTLELTARPCPNQLRRDLVSLLGAEAPVSSSMNVITLAHRTRNDMSGWSTQVQEEREELTEQFVAAAAHLCRRLRAAGYWCDFIDPTSGRPMESSGGTDALFETDERYRSLGFDIEDLGCCKVIMHAAWGARVFVGALFTNAPVDHPLLVGLAASA</sequence>
<feature type="region of interest" description="Disordered" evidence="1">
    <location>
        <begin position="90"/>
        <end position="110"/>
    </location>
</feature>
<dbReference type="AlphaFoldDB" id="A0A267H919"/>
<evidence type="ECO:0000256" key="1">
    <source>
        <dbReference type="SAM" id="MobiDB-lite"/>
    </source>
</evidence>
<dbReference type="PANTHER" id="PTHR13192">
    <property type="entry name" value="MY011 PROTEIN"/>
    <property type="match status" value="1"/>
</dbReference>
<dbReference type="OrthoDB" id="10263782at2759"/>
<dbReference type="GO" id="GO:0005739">
    <property type="term" value="C:mitochondrion"/>
    <property type="evidence" value="ECO:0007669"/>
    <property type="project" value="TreeGrafter"/>
</dbReference>
<gene>
    <name evidence="2" type="ORF">BOX15_Mlig027480g1</name>
</gene>
<protein>
    <recommendedName>
        <fullName evidence="4">Methylmalonic aciduria and homocystinuria type D protein, mitochondrial</fullName>
    </recommendedName>
</protein>
<evidence type="ECO:0000313" key="2">
    <source>
        <dbReference type="EMBL" id="PAA94791.1"/>
    </source>
</evidence>
<evidence type="ECO:0008006" key="4">
    <source>
        <dbReference type="Google" id="ProtNLM"/>
    </source>
</evidence>
<comment type="caution">
    <text evidence="2">The sequence shown here is derived from an EMBL/GenBank/DDBJ whole genome shotgun (WGS) entry which is preliminary data.</text>
</comment>
<dbReference type="Pfam" id="PF10229">
    <property type="entry name" value="MMADHC"/>
    <property type="match status" value="1"/>
</dbReference>
<dbReference type="Proteomes" id="UP000215902">
    <property type="component" value="Unassembled WGS sequence"/>
</dbReference>
<dbReference type="STRING" id="282301.A0A267H919"/>
<feature type="region of interest" description="Disordered" evidence="1">
    <location>
        <begin position="43"/>
        <end position="72"/>
    </location>
</feature>
<name>A0A267H919_9PLAT</name>
<evidence type="ECO:0000313" key="3">
    <source>
        <dbReference type="Proteomes" id="UP000215902"/>
    </source>
</evidence>
<proteinExistence type="predicted"/>
<dbReference type="InterPro" id="IPR019362">
    <property type="entry name" value="MMADHC"/>
</dbReference>
<dbReference type="EMBL" id="NIVC01000001">
    <property type="protein sequence ID" value="PAA94791.1"/>
    <property type="molecule type" value="Genomic_DNA"/>
</dbReference>
<feature type="non-terminal residue" evidence="2">
    <location>
        <position position="1"/>
    </location>
</feature>
<feature type="compositionally biased region" description="Low complexity" evidence="1">
    <location>
        <begin position="90"/>
        <end position="100"/>
    </location>
</feature>
<organism evidence="2 3">
    <name type="scientific">Macrostomum lignano</name>
    <dbReference type="NCBI Taxonomy" id="282301"/>
    <lineage>
        <taxon>Eukaryota</taxon>
        <taxon>Metazoa</taxon>
        <taxon>Spiralia</taxon>
        <taxon>Lophotrochozoa</taxon>
        <taxon>Platyhelminthes</taxon>
        <taxon>Rhabditophora</taxon>
        <taxon>Macrostomorpha</taxon>
        <taxon>Macrostomida</taxon>
        <taxon>Macrostomidae</taxon>
        <taxon>Macrostomum</taxon>
    </lineage>
</organism>
<accession>A0A267H919</accession>
<keyword evidence="3" id="KW-1185">Reference proteome</keyword>
<reference evidence="2 3" key="1">
    <citation type="submission" date="2017-06" db="EMBL/GenBank/DDBJ databases">
        <title>A platform for efficient transgenesis in Macrostomum lignano, a flatworm model organism for stem cell research.</title>
        <authorList>
            <person name="Berezikov E."/>
        </authorList>
    </citation>
    <scope>NUCLEOTIDE SEQUENCE [LARGE SCALE GENOMIC DNA]</scope>
    <source>
        <strain evidence="2">DV1</strain>
        <tissue evidence="2">Whole organism</tissue>
    </source>
</reference>
<dbReference type="PANTHER" id="PTHR13192:SF3">
    <property type="entry name" value="COBALAMIN TRAFFICKING PROTEIN CBLD"/>
    <property type="match status" value="1"/>
</dbReference>